<dbReference type="GO" id="GO:0015074">
    <property type="term" value="P:DNA integration"/>
    <property type="evidence" value="ECO:0007669"/>
    <property type="project" value="InterPro"/>
</dbReference>
<sequence>MKTSRSLCPTGKHSKQPRHSALKPKKSLQLWVTKPVQVRTSIAIVSGPVFICQILARRWHTPEEVATAIDAYIRFYNDHRIKLNLRGKSPVQYRQSLAA</sequence>
<evidence type="ECO:0000313" key="3">
    <source>
        <dbReference type="EMBL" id="RRC95737.1"/>
    </source>
</evidence>
<name>A0A3P1SFI1_9ACTO</name>
<organism evidence="3 4">
    <name type="scientific">Schaalia canis</name>
    <dbReference type="NCBI Taxonomy" id="100469"/>
    <lineage>
        <taxon>Bacteria</taxon>
        <taxon>Bacillati</taxon>
        <taxon>Actinomycetota</taxon>
        <taxon>Actinomycetes</taxon>
        <taxon>Actinomycetales</taxon>
        <taxon>Actinomycetaceae</taxon>
        <taxon>Schaalia</taxon>
    </lineage>
</organism>
<evidence type="ECO:0000313" key="4">
    <source>
        <dbReference type="Proteomes" id="UP000280444"/>
    </source>
</evidence>
<protein>
    <recommendedName>
        <fullName evidence="2">Integrase catalytic domain-containing protein</fullName>
    </recommendedName>
</protein>
<feature type="region of interest" description="Disordered" evidence="1">
    <location>
        <begin position="1"/>
        <end position="22"/>
    </location>
</feature>
<dbReference type="EMBL" id="RQZF01000003">
    <property type="protein sequence ID" value="RRC95737.1"/>
    <property type="molecule type" value="Genomic_DNA"/>
</dbReference>
<accession>A0A3P1SFI1</accession>
<feature type="compositionally biased region" description="Basic residues" evidence="1">
    <location>
        <begin position="12"/>
        <end position="22"/>
    </location>
</feature>
<reference evidence="3 4" key="1">
    <citation type="submission" date="2018-11" db="EMBL/GenBank/DDBJ databases">
        <title>Genomes From Bacteria Associated with the Canine Oral Cavity: a Test Case for Automated Genome-Based Taxonomic Assignment.</title>
        <authorList>
            <person name="Coil D.A."/>
            <person name="Jospin G."/>
            <person name="Darling A.E."/>
            <person name="Wallis C."/>
            <person name="Davis I.J."/>
            <person name="Harris S."/>
            <person name="Eisen J.A."/>
            <person name="Holcombe L.J."/>
            <person name="O'Flynn C."/>
        </authorList>
    </citation>
    <scope>NUCLEOTIDE SEQUENCE [LARGE SCALE GENOMIC DNA]</scope>
    <source>
        <strain evidence="3 4">OH770</strain>
    </source>
</reference>
<dbReference type="AlphaFoldDB" id="A0A3P1SFI1"/>
<comment type="caution">
    <text evidence="3">The sequence shown here is derived from an EMBL/GenBank/DDBJ whole genome shotgun (WGS) entry which is preliminary data.</text>
</comment>
<dbReference type="OrthoDB" id="1676087at2"/>
<proteinExistence type="predicted"/>
<feature type="domain" description="Integrase catalytic" evidence="2">
    <location>
        <begin position="59"/>
        <end position="95"/>
    </location>
</feature>
<dbReference type="Proteomes" id="UP000280444">
    <property type="component" value="Unassembled WGS sequence"/>
</dbReference>
<evidence type="ECO:0000256" key="1">
    <source>
        <dbReference type="SAM" id="MobiDB-lite"/>
    </source>
</evidence>
<dbReference type="InterPro" id="IPR001584">
    <property type="entry name" value="Integrase_cat-core"/>
</dbReference>
<gene>
    <name evidence="3" type="ORF">EII11_05425</name>
</gene>
<evidence type="ECO:0000259" key="2">
    <source>
        <dbReference type="Pfam" id="PF13333"/>
    </source>
</evidence>
<keyword evidence="4" id="KW-1185">Reference proteome</keyword>
<dbReference type="Pfam" id="PF13333">
    <property type="entry name" value="rve_2"/>
    <property type="match status" value="1"/>
</dbReference>